<proteinExistence type="predicted"/>
<dbReference type="InterPro" id="IPR008538">
    <property type="entry name" value="Uma2"/>
</dbReference>
<dbReference type="SUPFAM" id="SSF52980">
    <property type="entry name" value="Restriction endonuclease-like"/>
    <property type="match status" value="1"/>
</dbReference>
<gene>
    <name evidence="2" type="ORF">K4A83_21520</name>
</gene>
<evidence type="ECO:0000259" key="1">
    <source>
        <dbReference type="Pfam" id="PF05685"/>
    </source>
</evidence>
<dbReference type="Gene3D" id="3.90.1570.10">
    <property type="entry name" value="tt1808, chain A"/>
    <property type="match status" value="1"/>
</dbReference>
<organism evidence="2 3">
    <name type="scientific">Spirulina subsalsa FACHB-351</name>
    <dbReference type="NCBI Taxonomy" id="234711"/>
    <lineage>
        <taxon>Bacteria</taxon>
        <taxon>Bacillati</taxon>
        <taxon>Cyanobacteriota</taxon>
        <taxon>Cyanophyceae</taxon>
        <taxon>Spirulinales</taxon>
        <taxon>Spirulinaceae</taxon>
        <taxon>Spirulina</taxon>
    </lineage>
</organism>
<feature type="domain" description="Putative restriction endonuclease" evidence="1">
    <location>
        <begin position="43"/>
        <end position="142"/>
    </location>
</feature>
<evidence type="ECO:0000313" key="2">
    <source>
        <dbReference type="EMBL" id="MCW6038828.1"/>
    </source>
</evidence>
<name>A0ABT3LBD7_9CYAN</name>
<evidence type="ECO:0000313" key="3">
    <source>
        <dbReference type="Proteomes" id="UP001526426"/>
    </source>
</evidence>
<accession>A0ABT3LBD7</accession>
<keyword evidence="3" id="KW-1185">Reference proteome</keyword>
<dbReference type="PANTHER" id="PTHR33352">
    <property type="entry name" value="SLR1095 PROTEIN"/>
    <property type="match status" value="1"/>
</dbReference>
<keyword evidence="2" id="KW-0540">Nuclease</keyword>
<dbReference type="CDD" id="cd06260">
    <property type="entry name" value="DUF820-like"/>
    <property type="match status" value="1"/>
</dbReference>
<comment type="caution">
    <text evidence="2">The sequence shown here is derived from an EMBL/GenBank/DDBJ whole genome shotgun (WGS) entry which is preliminary data.</text>
</comment>
<keyword evidence="2" id="KW-0255">Endonuclease</keyword>
<dbReference type="Pfam" id="PF05685">
    <property type="entry name" value="Uma2"/>
    <property type="match status" value="1"/>
</dbReference>
<sequence length="185" mass="21239">MQLITDTIIYPSSDDQPMADSTIQYQWITTIKGGCDAIFKQDENVFVAGDLLWYPVEGKPTISQAPDVMVAFGVRKGDRKSYKQWLENNIPPQVVFEVRSESDTQTKMDKKLVFYNRYGVEEYYLYDPQKTELSGWQRIDGMLDVIDPMPGWISPRLGVRFELGDQGLELYRSCFLESPDTLGRG</sequence>
<dbReference type="InterPro" id="IPR011335">
    <property type="entry name" value="Restrct_endonuc-II-like"/>
</dbReference>
<dbReference type="Proteomes" id="UP001526426">
    <property type="component" value="Unassembled WGS sequence"/>
</dbReference>
<keyword evidence="2" id="KW-0378">Hydrolase</keyword>
<reference evidence="2 3" key="1">
    <citation type="submission" date="2021-08" db="EMBL/GenBank/DDBJ databases">
        <title>Draft genome sequence of Spirulina subsalsa with high tolerance to salinity and hype-accumulation of phycocyanin.</title>
        <authorList>
            <person name="Pei H."/>
            <person name="Jiang L."/>
        </authorList>
    </citation>
    <scope>NUCLEOTIDE SEQUENCE [LARGE SCALE GENOMIC DNA]</scope>
    <source>
        <strain evidence="2 3">FACHB-351</strain>
    </source>
</reference>
<dbReference type="GO" id="GO:0004519">
    <property type="term" value="F:endonuclease activity"/>
    <property type="evidence" value="ECO:0007669"/>
    <property type="project" value="UniProtKB-KW"/>
</dbReference>
<dbReference type="EMBL" id="JAIHOM010000185">
    <property type="protein sequence ID" value="MCW6038828.1"/>
    <property type="molecule type" value="Genomic_DNA"/>
</dbReference>
<dbReference type="PANTHER" id="PTHR33352:SF2">
    <property type="entry name" value="SLL0995 PROTEIN"/>
    <property type="match status" value="1"/>
</dbReference>
<dbReference type="InterPro" id="IPR012296">
    <property type="entry name" value="Nuclease_put_TT1808"/>
</dbReference>
<protein>
    <submittedName>
        <fullName evidence="2">Uma2 family endonuclease</fullName>
    </submittedName>
</protein>